<gene>
    <name evidence="6" type="ORF">EB796_023457</name>
</gene>
<dbReference type="Proteomes" id="UP000593567">
    <property type="component" value="Unassembled WGS sequence"/>
</dbReference>
<dbReference type="PROSITE" id="PS50181">
    <property type="entry name" value="FBOX"/>
    <property type="match status" value="1"/>
</dbReference>
<organism evidence="6 7">
    <name type="scientific">Bugula neritina</name>
    <name type="common">Brown bryozoan</name>
    <name type="synonym">Sertularia neritina</name>
    <dbReference type="NCBI Taxonomy" id="10212"/>
    <lineage>
        <taxon>Eukaryota</taxon>
        <taxon>Metazoa</taxon>
        <taxon>Spiralia</taxon>
        <taxon>Lophotrochozoa</taxon>
        <taxon>Bryozoa</taxon>
        <taxon>Gymnolaemata</taxon>
        <taxon>Cheilostomatida</taxon>
        <taxon>Flustrina</taxon>
        <taxon>Buguloidea</taxon>
        <taxon>Bugulidae</taxon>
        <taxon>Bugula</taxon>
    </lineage>
</organism>
<dbReference type="GO" id="GO:0019005">
    <property type="term" value="C:SCF ubiquitin ligase complex"/>
    <property type="evidence" value="ECO:0007669"/>
    <property type="project" value="TreeGrafter"/>
</dbReference>
<proteinExistence type="predicted"/>
<evidence type="ECO:0000259" key="5">
    <source>
        <dbReference type="PROSITE" id="PS50181"/>
    </source>
</evidence>
<evidence type="ECO:0000256" key="3">
    <source>
        <dbReference type="ARBA" id="ARBA00022786"/>
    </source>
</evidence>
<dbReference type="InterPro" id="IPR036047">
    <property type="entry name" value="F-box-like_dom_sf"/>
</dbReference>
<evidence type="ECO:0000256" key="2">
    <source>
        <dbReference type="ARBA" id="ARBA00004906"/>
    </source>
</evidence>
<comment type="pathway">
    <text evidence="2">Protein modification; protein ubiquitination.</text>
</comment>
<evidence type="ECO:0000313" key="6">
    <source>
        <dbReference type="EMBL" id="KAF6018226.1"/>
    </source>
</evidence>
<feature type="domain" description="F-box" evidence="5">
    <location>
        <begin position="205"/>
        <end position="253"/>
    </location>
</feature>
<dbReference type="InterPro" id="IPR001810">
    <property type="entry name" value="F-box_dom"/>
</dbReference>
<dbReference type="PANTHER" id="PTHR13123">
    <property type="entry name" value="LD30288P"/>
    <property type="match status" value="1"/>
</dbReference>
<dbReference type="GO" id="GO:0005737">
    <property type="term" value="C:cytoplasm"/>
    <property type="evidence" value="ECO:0007669"/>
    <property type="project" value="TreeGrafter"/>
</dbReference>
<keyword evidence="3" id="KW-0833">Ubl conjugation pathway</keyword>
<comment type="subcellular location">
    <subcellularLocation>
        <location evidence="1">Nucleus</location>
    </subcellularLocation>
</comment>
<dbReference type="InterPro" id="IPR040394">
    <property type="entry name" value="FBX25/32"/>
</dbReference>
<dbReference type="Gene3D" id="6.10.250.3180">
    <property type="match status" value="1"/>
</dbReference>
<evidence type="ECO:0000256" key="4">
    <source>
        <dbReference type="ARBA" id="ARBA00023242"/>
    </source>
</evidence>
<dbReference type="AlphaFoldDB" id="A0A7J7IXH4"/>
<dbReference type="OrthoDB" id="9991467at2759"/>
<accession>A0A7J7IXH4</accession>
<protein>
    <submittedName>
        <fullName evidence="6">FBXO32</fullName>
    </submittedName>
</protein>
<keyword evidence="7" id="KW-1185">Reference proteome</keyword>
<dbReference type="EMBL" id="VXIV02003327">
    <property type="protein sequence ID" value="KAF6018226.1"/>
    <property type="molecule type" value="Genomic_DNA"/>
</dbReference>
<dbReference type="PANTHER" id="PTHR13123:SF7">
    <property type="entry name" value="LD30288P"/>
    <property type="match status" value="1"/>
</dbReference>
<sequence>MPFLGRDWRSDGDLWVKTDHGWETMKNLRVRIHENINYKVLQRLLRQSVNEPERSDDIMHCEPRVLYLHIPKIHPCRISQGQSDVVFTQVVSALDLAGAFKNDWRAGYMYKLMELLIEYRIHSMSGAIQNALFVLLENALDVASQKQRNVKQLVHLLEGLLTRLKRYQYQHRGGEFQWSKHYDDVIMMLERARNIKIPVRQDDGGLKITELPYDVIRHVVLHLCTQEDILNAGKACPNVMDLLIQDDSLWRELCLCHFTPQQIYRCRKETYRQSNVNWYKIYANLYRRHGIKELYVDMLSWCKKCRIIFWKATGHPCKFIKEESACSYDLMPADFIKMFNV</sequence>
<dbReference type="GO" id="GO:0016567">
    <property type="term" value="P:protein ubiquitination"/>
    <property type="evidence" value="ECO:0007669"/>
    <property type="project" value="UniProtKB-UniPathway"/>
</dbReference>
<evidence type="ECO:0000313" key="7">
    <source>
        <dbReference type="Proteomes" id="UP000593567"/>
    </source>
</evidence>
<dbReference type="GO" id="GO:0005634">
    <property type="term" value="C:nucleus"/>
    <property type="evidence" value="ECO:0007669"/>
    <property type="project" value="UniProtKB-SubCell"/>
</dbReference>
<dbReference type="UniPathway" id="UPA00143"/>
<name>A0A7J7IXH4_BUGNE</name>
<comment type="caution">
    <text evidence="6">The sequence shown here is derived from an EMBL/GenBank/DDBJ whole genome shotgun (WGS) entry which is preliminary data.</text>
</comment>
<evidence type="ECO:0000256" key="1">
    <source>
        <dbReference type="ARBA" id="ARBA00004123"/>
    </source>
</evidence>
<reference evidence="6" key="1">
    <citation type="submission" date="2020-06" db="EMBL/GenBank/DDBJ databases">
        <title>Draft genome of Bugula neritina, a colonial animal packing powerful symbionts and potential medicines.</title>
        <authorList>
            <person name="Rayko M."/>
        </authorList>
    </citation>
    <scope>NUCLEOTIDE SEQUENCE [LARGE SCALE GENOMIC DNA]</scope>
    <source>
        <strain evidence="6">Kwan_BN1</strain>
    </source>
</reference>
<keyword evidence="4" id="KW-0539">Nucleus</keyword>
<dbReference type="SUPFAM" id="SSF81383">
    <property type="entry name" value="F-box domain"/>
    <property type="match status" value="1"/>
</dbReference>